<dbReference type="EMBL" id="JAUEIE010000016">
    <property type="protein sequence ID" value="MDN0023671.1"/>
    <property type="molecule type" value="Genomic_DNA"/>
</dbReference>
<accession>A0AAW7JJI3</accession>
<keyword evidence="6 10" id="KW-0249">Electron transport</keyword>
<feature type="binding site" evidence="10">
    <location>
        <position position="155"/>
    </location>
    <ligand>
        <name>[4Fe-4S] cluster</name>
        <dbReference type="ChEBI" id="CHEBI:49883"/>
        <label>3</label>
    </ligand>
</feature>
<evidence type="ECO:0000256" key="10">
    <source>
        <dbReference type="HAMAP-Rule" id="MF_00463"/>
    </source>
</evidence>
<reference evidence="15" key="2">
    <citation type="submission" date="2023-08" db="EMBL/GenBank/DDBJ databases">
        <title>Identification and characterization of horizontal gene transfer across gut microbiota members of farm animals based on homology search.</title>
        <authorList>
            <person name="Schwarzerova J."/>
            <person name="Nykrynova M."/>
            <person name="Jureckova K."/>
            <person name="Cejkova D."/>
            <person name="Rychlik I."/>
        </authorList>
    </citation>
    <scope>NUCLEOTIDE SEQUENCE</scope>
    <source>
        <strain evidence="15">ET15</strain>
        <strain evidence="14">ET37</strain>
    </source>
</reference>
<gene>
    <name evidence="10" type="primary">rnfB</name>
    <name evidence="14" type="ORF">QVN81_11690</name>
    <name evidence="15" type="ORF">QVN84_10855</name>
</gene>
<dbReference type="Pfam" id="PF04060">
    <property type="entry name" value="FeS"/>
    <property type="match status" value="1"/>
</dbReference>
<keyword evidence="5 10" id="KW-1278">Translocase</keyword>
<evidence type="ECO:0000256" key="6">
    <source>
        <dbReference type="ARBA" id="ARBA00022982"/>
    </source>
</evidence>
<feature type="binding site" evidence="10">
    <location>
        <position position="52"/>
    </location>
    <ligand>
        <name>[4Fe-4S] cluster</name>
        <dbReference type="ChEBI" id="CHEBI:49883"/>
        <label>1</label>
    </ligand>
</feature>
<dbReference type="AlphaFoldDB" id="A0AAW7JJI3"/>
<dbReference type="GO" id="GO:0051539">
    <property type="term" value="F:4 iron, 4 sulfur cluster binding"/>
    <property type="evidence" value="ECO:0007669"/>
    <property type="project" value="UniProtKB-UniRule"/>
</dbReference>
<feature type="binding site" evidence="10">
    <location>
        <position position="182"/>
    </location>
    <ligand>
        <name>[4Fe-4S] cluster</name>
        <dbReference type="ChEBI" id="CHEBI:49883"/>
        <label>3</label>
    </ligand>
</feature>
<feature type="transmembrane region" description="Helical" evidence="11">
    <location>
        <begin position="6"/>
        <end position="26"/>
    </location>
</feature>
<keyword evidence="1 10" id="KW-0813">Transport</keyword>
<dbReference type="InterPro" id="IPR010207">
    <property type="entry name" value="Elect_transpt_cplx_RnfB/RsxB"/>
</dbReference>
<feature type="binding site" evidence="10">
    <location>
        <position position="49"/>
    </location>
    <ligand>
        <name>[4Fe-4S] cluster</name>
        <dbReference type="ChEBI" id="CHEBI:49883"/>
        <label>1</label>
    </ligand>
</feature>
<dbReference type="PANTHER" id="PTHR43560">
    <property type="entry name" value="ION-TRANSLOCATING OXIDOREDUCTASE COMPLEX SUBUNIT B"/>
    <property type="match status" value="1"/>
</dbReference>
<dbReference type="Proteomes" id="UP001168478">
    <property type="component" value="Unassembled WGS sequence"/>
</dbReference>
<evidence type="ECO:0000256" key="9">
    <source>
        <dbReference type="ARBA" id="ARBA00023136"/>
    </source>
</evidence>
<feature type="binding site" evidence="10">
    <location>
        <position position="176"/>
    </location>
    <ligand>
        <name>[4Fe-4S] cluster</name>
        <dbReference type="ChEBI" id="CHEBI:49883"/>
        <label>3</label>
    </ligand>
</feature>
<organism evidence="15 17">
    <name type="scientific">Leyella lascolaii</name>
    <dbReference type="NCBI Taxonomy" id="1776379"/>
    <lineage>
        <taxon>Bacteria</taxon>
        <taxon>Pseudomonadati</taxon>
        <taxon>Bacteroidota</taxon>
        <taxon>Bacteroidia</taxon>
        <taxon>Bacteroidales</taxon>
        <taxon>Prevotellaceae</taxon>
        <taxon>Leyella</taxon>
    </lineage>
</organism>
<proteinExistence type="inferred from homology"/>
<feature type="binding site" evidence="10">
    <location>
        <position position="145"/>
    </location>
    <ligand>
        <name>[4Fe-4S] cluster</name>
        <dbReference type="ChEBI" id="CHEBI:49883"/>
        <label>2</label>
    </ligand>
</feature>
<sequence length="275" mass="28498">MNYLLIAVLVLGSIAFVASLVLYVCSRKFYVKEDSRVGSVTELLPHANCGGCGYPGCSGFASAVVSAADSGSIEGLFCPVGGNETMRRIGTLLNVDAGDTAPKVAVVRCGGTRDIRPSVSQYSGLRTCFAVHMCSAGETACGYGCLGCGDCVNACMFGALSIGTQSGIAEVDTSKCVGCGACVKECPRNIIELRERQDTKPSVYIRCMNCDSGAVASKACGVSCIGCGKCAKECPTSAITIENGLARIDMERCESCGKCVEVCPRNAVRMLVCGS</sequence>
<dbReference type="HAMAP" id="MF_00463">
    <property type="entry name" value="RsxB_RnfB"/>
    <property type="match status" value="1"/>
</dbReference>
<feature type="binding site" evidence="10">
    <location>
        <position position="186"/>
    </location>
    <ligand>
        <name>[4Fe-4S] cluster</name>
        <dbReference type="ChEBI" id="CHEBI:49883"/>
        <label>2</label>
    </ligand>
</feature>
<feature type="binding site" evidence="10">
    <location>
        <position position="148"/>
    </location>
    <ligand>
        <name>[4Fe-4S] cluster</name>
        <dbReference type="ChEBI" id="CHEBI:49883"/>
        <label>2</label>
    </ligand>
</feature>
<evidence type="ECO:0000256" key="2">
    <source>
        <dbReference type="ARBA" id="ARBA00022485"/>
    </source>
</evidence>
<dbReference type="Proteomes" id="UP001167831">
    <property type="component" value="Unassembled WGS sequence"/>
</dbReference>
<feature type="domain" description="4Fe-4S ferredoxin-type" evidence="12">
    <location>
        <begin position="213"/>
        <end position="243"/>
    </location>
</feature>
<evidence type="ECO:0000256" key="1">
    <source>
        <dbReference type="ARBA" id="ARBA00022448"/>
    </source>
</evidence>
<keyword evidence="16" id="KW-1185">Reference proteome</keyword>
<keyword evidence="10" id="KW-1003">Cell membrane</keyword>
<dbReference type="EMBL" id="JAUEIF010000011">
    <property type="protein sequence ID" value="MDN0026014.1"/>
    <property type="molecule type" value="Genomic_DNA"/>
</dbReference>
<dbReference type="InterPro" id="IPR050395">
    <property type="entry name" value="4Fe4S_Ferredoxin_RnfB"/>
</dbReference>
<comment type="subcellular location">
    <subcellularLocation>
        <location evidence="10">Cell membrane</location>
    </subcellularLocation>
</comment>
<evidence type="ECO:0000313" key="14">
    <source>
        <dbReference type="EMBL" id="MDN0023671.1"/>
    </source>
</evidence>
<keyword evidence="9 10" id="KW-0472">Membrane</keyword>
<dbReference type="PROSITE" id="PS51656">
    <property type="entry name" value="4FE4S"/>
    <property type="match status" value="1"/>
</dbReference>
<feature type="binding site" evidence="10">
    <location>
        <position position="141"/>
    </location>
    <ligand>
        <name>[4Fe-4S] cluster</name>
        <dbReference type="ChEBI" id="CHEBI:49883"/>
        <label>2</label>
    </ligand>
</feature>
<evidence type="ECO:0000256" key="11">
    <source>
        <dbReference type="SAM" id="Phobius"/>
    </source>
</evidence>
<keyword evidence="2 10" id="KW-0004">4Fe-4S</keyword>
<dbReference type="SUPFAM" id="SSF54862">
    <property type="entry name" value="4Fe-4S ferredoxins"/>
    <property type="match status" value="2"/>
</dbReference>
<evidence type="ECO:0000259" key="12">
    <source>
        <dbReference type="PROSITE" id="PS51379"/>
    </source>
</evidence>
<evidence type="ECO:0000256" key="3">
    <source>
        <dbReference type="ARBA" id="ARBA00022723"/>
    </source>
</evidence>
<evidence type="ECO:0000313" key="16">
    <source>
        <dbReference type="Proteomes" id="UP001167831"/>
    </source>
</evidence>
<feature type="binding site" evidence="10">
    <location>
        <position position="179"/>
    </location>
    <ligand>
        <name>[4Fe-4S] cluster</name>
        <dbReference type="ChEBI" id="CHEBI:49883"/>
        <label>3</label>
    </ligand>
</feature>
<feature type="binding site" evidence="10">
    <location>
        <position position="78"/>
    </location>
    <ligand>
        <name>[4Fe-4S] cluster</name>
        <dbReference type="ChEBI" id="CHEBI:49883"/>
        <label>1</label>
    </ligand>
</feature>
<feature type="binding site" evidence="10">
    <location>
        <position position="151"/>
    </location>
    <ligand>
        <name>[4Fe-4S] cluster</name>
        <dbReference type="ChEBI" id="CHEBI:49883"/>
        <label>2</label>
    </ligand>
</feature>
<evidence type="ECO:0000256" key="8">
    <source>
        <dbReference type="ARBA" id="ARBA00023014"/>
    </source>
</evidence>
<evidence type="ECO:0000313" key="17">
    <source>
        <dbReference type="Proteomes" id="UP001168478"/>
    </source>
</evidence>
<evidence type="ECO:0000313" key="15">
    <source>
        <dbReference type="EMBL" id="MDN0026014.1"/>
    </source>
</evidence>
<evidence type="ECO:0000256" key="7">
    <source>
        <dbReference type="ARBA" id="ARBA00023004"/>
    </source>
</evidence>
<comment type="subunit">
    <text evidence="10">The complex is composed of six subunits: RnfA, RnfB, RnfC, RnfD, RnfE and RnfG.</text>
</comment>
<dbReference type="GO" id="GO:0005886">
    <property type="term" value="C:plasma membrane"/>
    <property type="evidence" value="ECO:0007669"/>
    <property type="project" value="UniProtKB-SubCell"/>
</dbReference>
<comment type="similarity">
    <text evidence="10">Belongs to the 4Fe4S bacterial-type ferredoxin family. RnfB subfamily.</text>
</comment>
<dbReference type="InterPro" id="IPR007202">
    <property type="entry name" value="4Fe-4S_dom"/>
</dbReference>
<keyword evidence="7 10" id="KW-0408">Iron</keyword>
<keyword evidence="3 10" id="KW-0479">Metal-binding</keyword>
<feature type="region of interest" description="Hydrophobic" evidence="10">
    <location>
        <begin position="1"/>
        <end position="26"/>
    </location>
</feature>
<dbReference type="EC" id="7.-.-.-" evidence="10"/>
<keyword evidence="8 10" id="KW-0411">Iron-sulfur</keyword>
<protein>
    <recommendedName>
        <fullName evidence="10">Ion-translocating oxidoreductase complex subunit B</fullName>
        <ecNumber evidence="10">7.-.-.-</ecNumber>
    </recommendedName>
    <alternativeName>
        <fullName evidence="10">Rnf electron transport complex subunit B</fullName>
    </alternativeName>
</protein>
<dbReference type="PANTHER" id="PTHR43560:SF1">
    <property type="entry name" value="ION-TRANSLOCATING OXIDOREDUCTASE COMPLEX SUBUNIT B"/>
    <property type="match status" value="1"/>
</dbReference>
<reference evidence="15" key="1">
    <citation type="submission" date="2023-06" db="EMBL/GenBank/DDBJ databases">
        <authorList>
            <person name="Zeman M."/>
            <person name="Kubasova T."/>
            <person name="Jahodarova E."/>
            <person name="Nykrynova M."/>
            <person name="Rychlik I."/>
        </authorList>
    </citation>
    <scope>NUCLEOTIDE SEQUENCE</scope>
    <source>
        <strain evidence="15">ET15</strain>
        <strain evidence="14">ET37</strain>
    </source>
</reference>
<dbReference type="InterPro" id="IPR017896">
    <property type="entry name" value="4Fe4S_Fe-S-bd"/>
</dbReference>
<evidence type="ECO:0000259" key="13">
    <source>
        <dbReference type="PROSITE" id="PS51656"/>
    </source>
</evidence>
<comment type="function">
    <text evidence="10">Part of a membrane-bound complex that couples electron transfer with translocation of ions across the membrane.</text>
</comment>
<feature type="domain" description="4Fe-4S ferredoxin-type" evidence="12">
    <location>
        <begin position="167"/>
        <end position="196"/>
    </location>
</feature>
<dbReference type="PROSITE" id="PS51379">
    <property type="entry name" value="4FE4S_FER_2"/>
    <property type="match status" value="4"/>
</dbReference>
<feature type="binding site" evidence="10">
    <location>
        <position position="57"/>
    </location>
    <ligand>
        <name>[4Fe-4S] cluster</name>
        <dbReference type="ChEBI" id="CHEBI:49883"/>
        <label>1</label>
    </ligand>
</feature>
<comment type="cofactor">
    <cofactor evidence="10">
        <name>[4Fe-4S] cluster</name>
        <dbReference type="ChEBI" id="CHEBI:49883"/>
    </cofactor>
    <text evidence="10">Binds 3 [4Fe-4S] clusters.</text>
</comment>
<dbReference type="GO" id="GO:0009055">
    <property type="term" value="F:electron transfer activity"/>
    <property type="evidence" value="ECO:0007669"/>
    <property type="project" value="InterPro"/>
</dbReference>
<dbReference type="RefSeq" id="WP_289826157.1">
    <property type="nucleotide sequence ID" value="NZ_JAUEIE010000016.1"/>
</dbReference>
<dbReference type="Pfam" id="PF12838">
    <property type="entry name" value="Fer4_7"/>
    <property type="match status" value="2"/>
</dbReference>
<dbReference type="GO" id="GO:0046872">
    <property type="term" value="F:metal ion binding"/>
    <property type="evidence" value="ECO:0007669"/>
    <property type="project" value="UniProtKB-KW"/>
</dbReference>
<keyword evidence="11" id="KW-1133">Transmembrane helix</keyword>
<evidence type="ECO:0000256" key="5">
    <source>
        <dbReference type="ARBA" id="ARBA00022967"/>
    </source>
</evidence>
<dbReference type="InterPro" id="IPR017900">
    <property type="entry name" value="4Fe4S_Fe_S_CS"/>
</dbReference>
<feature type="domain" description="4Fe-4S ferredoxin-type" evidence="12">
    <location>
        <begin position="145"/>
        <end position="165"/>
    </location>
</feature>
<name>A0AAW7JJI3_9BACT</name>
<comment type="caution">
    <text evidence="15">The sequence shown here is derived from an EMBL/GenBank/DDBJ whole genome shotgun (WGS) entry which is preliminary data.</text>
</comment>
<feature type="domain" description="4Fe-4S ferredoxin-type" evidence="12">
    <location>
        <begin position="244"/>
        <end position="273"/>
    </location>
</feature>
<feature type="domain" description="4Fe-4S" evidence="13">
    <location>
        <begin position="32"/>
        <end position="95"/>
    </location>
</feature>
<dbReference type="Gene3D" id="1.10.15.40">
    <property type="entry name" value="Electron transport complex subunit B, putative Fe-S cluster"/>
    <property type="match status" value="1"/>
</dbReference>
<dbReference type="GO" id="GO:0022900">
    <property type="term" value="P:electron transport chain"/>
    <property type="evidence" value="ECO:0007669"/>
    <property type="project" value="UniProtKB-UniRule"/>
</dbReference>
<evidence type="ECO:0000256" key="4">
    <source>
        <dbReference type="ARBA" id="ARBA00022737"/>
    </source>
</evidence>
<dbReference type="PROSITE" id="PS00198">
    <property type="entry name" value="4FE4S_FER_1"/>
    <property type="match status" value="2"/>
</dbReference>
<keyword evidence="4 10" id="KW-0677">Repeat</keyword>
<dbReference type="CDD" id="cd10549">
    <property type="entry name" value="MtMvhB_like"/>
    <property type="match status" value="1"/>
</dbReference>
<dbReference type="Gene3D" id="3.30.70.20">
    <property type="match status" value="2"/>
</dbReference>
<keyword evidence="11" id="KW-0812">Transmembrane</keyword>